<protein>
    <submittedName>
        <fullName evidence="10">Peptidase</fullName>
    </submittedName>
</protein>
<gene>
    <name evidence="10" type="ORF">MHY01S_23390</name>
</gene>
<sequence>MDFFPLPVLAVFAFVLGSLIGSFLNVVIYRLPAGISVVWPRSRCPHCGHILSPSELVPILSWVLQGGKCKSCQAPISARYPAVEALTALLFAAAALLRPVFPDLLFIWAFIALLIALSFIDIDTKTLPNSLNFAGILLGLLGAGLVGYPQDFPQAVDSGLMGAGLVALFAGFGGLLYNRLKDGPREGPFGLHLVHLAAMVGAWGGMLGTVGGVWLGGLGIVVGLLNASLNARSGKVFALHDGLTLGLAALAPLLAWVLGLSPLESLRGMLVSAGGMALAGMLYWWLRNPTDKVEPEPEAENPTGYVTVMGYGDVVLAGFLGVWLGFTNLLVGVFVAVFAGAIIGLIMRRFGGDNQIPFGPYLAIGGLIAMFYGTAIVQWYLSYIGLS</sequence>
<dbReference type="GO" id="GO:0005886">
    <property type="term" value="C:plasma membrane"/>
    <property type="evidence" value="ECO:0007669"/>
    <property type="project" value="UniProtKB-SubCell"/>
</dbReference>
<feature type="transmembrane region" description="Helical" evidence="7">
    <location>
        <begin position="266"/>
        <end position="285"/>
    </location>
</feature>
<dbReference type="Pfam" id="PF06750">
    <property type="entry name" value="A24_N_bact"/>
    <property type="match status" value="1"/>
</dbReference>
<feature type="domain" description="Prepilin peptidase A24 N-terminal" evidence="9">
    <location>
        <begin position="15"/>
        <end position="95"/>
    </location>
</feature>
<feature type="transmembrane region" description="Helical" evidence="7">
    <location>
        <begin position="305"/>
        <end position="323"/>
    </location>
</feature>
<evidence type="ECO:0000259" key="8">
    <source>
        <dbReference type="Pfam" id="PF01478"/>
    </source>
</evidence>
<feature type="transmembrane region" description="Helical" evidence="7">
    <location>
        <begin position="329"/>
        <end position="347"/>
    </location>
</feature>
<evidence type="ECO:0000256" key="7">
    <source>
        <dbReference type="SAM" id="Phobius"/>
    </source>
</evidence>
<evidence type="ECO:0000256" key="4">
    <source>
        <dbReference type="ARBA" id="ARBA00022692"/>
    </source>
</evidence>
<keyword evidence="6 7" id="KW-0472">Membrane</keyword>
<keyword evidence="4 7" id="KW-0812">Transmembrane</keyword>
<comment type="similarity">
    <text evidence="2">Belongs to the peptidase A24 family.</text>
</comment>
<dbReference type="InterPro" id="IPR050882">
    <property type="entry name" value="Prepilin_peptidase/N-MTase"/>
</dbReference>
<feature type="transmembrane region" description="Helical" evidence="7">
    <location>
        <begin position="243"/>
        <end position="260"/>
    </location>
</feature>
<feature type="transmembrane region" description="Helical" evidence="7">
    <location>
        <begin position="104"/>
        <end position="122"/>
    </location>
</feature>
<dbReference type="GO" id="GO:0006465">
    <property type="term" value="P:signal peptide processing"/>
    <property type="evidence" value="ECO:0007669"/>
    <property type="project" value="TreeGrafter"/>
</dbReference>
<reference evidence="10 11" key="1">
    <citation type="submission" date="2019-07" db="EMBL/GenBank/DDBJ databases">
        <title>Whole genome shotgun sequence of Meiothermus hypogaeus NBRC 106114.</title>
        <authorList>
            <person name="Hosoyama A."/>
            <person name="Uohara A."/>
            <person name="Ohji S."/>
            <person name="Ichikawa N."/>
        </authorList>
    </citation>
    <scope>NUCLEOTIDE SEQUENCE [LARGE SCALE GENOMIC DNA]</scope>
    <source>
        <strain evidence="10 11">NBRC 106114</strain>
    </source>
</reference>
<proteinExistence type="inferred from homology"/>
<feature type="transmembrane region" description="Helical" evidence="7">
    <location>
        <begin position="359"/>
        <end position="381"/>
    </location>
</feature>
<accession>A0A511R3H3</accession>
<evidence type="ECO:0000313" key="11">
    <source>
        <dbReference type="Proteomes" id="UP000321197"/>
    </source>
</evidence>
<dbReference type="EMBL" id="BJXL01000081">
    <property type="protein sequence ID" value="GEM84173.1"/>
    <property type="molecule type" value="Genomic_DNA"/>
</dbReference>
<evidence type="ECO:0000256" key="6">
    <source>
        <dbReference type="ARBA" id="ARBA00023136"/>
    </source>
</evidence>
<dbReference type="Pfam" id="PF01478">
    <property type="entry name" value="Peptidase_A24"/>
    <property type="match status" value="2"/>
</dbReference>
<comment type="subcellular location">
    <subcellularLocation>
        <location evidence="1">Cell membrane</location>
        <topology evidence="1">Multi-pass membrane protein</topology>
    </subcellularLocation>
</comment>
<keyword evidence="5 7" id="KW-1133">Transmembrane helix</keyword>
<feature type="domain" description="Prepilin type IV endopeptidase peptidase" evidence="8">
    <location>
        <begin position="108"/>
        <end position="210"/>
    </location>
</feature>
<evidence type="ECO:0000256" key="3">
    <source>
        <dbReference type="ARBA" id="ARBA00022475"/>
    </source>
</evidence>
<evidence type="ECO:0000256" key="5">
    <source>
        <dbReference type="ARBA" id="ARBA00022989"/>
    </source>
</evidence>
<evidence type="ECO:0000313" key="10">
    <source>
        <dbReference type="EMBL" id="GEM84173.1"/>
    </source>
</evidence>
<dbReference type="GO" id="GO:0004190">
    <property type="term" value="F:aspartic-type endopeptidase activity"/>
    <property type="evidence" value="ECO:0007669"/>
    <property type="project" value="InterPro"/>
</dbReference>
<feature type="transmembrane region" description="Helical" evidence="7">
    <location>
        <begin position="160"/>
        <end position="177"/>
    </location>
</feature>
<dbReference type="InterPro" id="IPR010627">
    <property type="entry name" value="Prepilin_pept_A24_N"/>
</dbReference>
<evidence type="ECO:0000256" key="2">
    <source>
        <dbReference type="ARBA" id="ARBA00005801"/>
    </source>
</evidence>
<dbReference type="OrthoDB" id="9789291at2"/>
<dbReference type="Proteomes" id="UP000321197">
    <property type="component" value="Unassembled WGS sequence"/>
</dbReference>
<dbReference type="AlphaFoldDB" id="A0A511R3H3"/>
<evidence type="ECO:0000256" key="1">
    <source>
        <dbReference type="ARBA" id="ARBA00004651"/>
    </source>
</evidence>
<feature type="domain" description="Prepilin type IV endopeptidase peptidase" evidence="8">
    <location>
        <begin position="239"/>
        <end position="345"/>
    </location>
</feature>
<feature type="transmembrane region" description="Helical" evidence="7">
    <location>
        <begin position="129"/>
        <end position="148"/>
    </location>
</feature>
<name>A0A511R3H3_9DEIN</name>
<comment type="caution">
    <text evidence="10">The sequence shown here is derived from an EMBL/GenBank/DDBJ whole genome shotgun (WGS) entry which is preliminary data.</text>
</comment>
<dbReference type="PANTHER" id="PTHR30487">
    <property type="entry name" value="TYPE 4 PREPILIN-LIKE PROTEINS LEADER PEPTIDE-PROCESSING ENZYME"/>
    <property type="match status" value="1"/>
</dbReference>
<feature type="transmembrane region" description="Helical" evidence="7">
    <location>
        <begin position="6"/>
        <end position="31"/>
    </location>
</feature>
<evidence type="ECO:0000259" key="9">
    <source>
        <dbReference type="Pfam" id="PF06750"/>
    </source>
</evidence>
<dbReference type="PANTHER" id="PTHR30487:SF0">
    <property type="entry name" value="PREPILIN LEADER PEPTIDASE_N-METHYLTRANSFERASE-RELATED"/>
    <property type="match status" value="1"/>
</dbReference>
<keyword evidence="3" id="KW-1003">Cell membrane</keyword>
<dbReference type="InterPro" id="IPR000045">
    <property type="entry name" value="Prepilin_IV_endopep_pep"/>
</dbReference>
<organism evidence="10 11">
    <name type="scientific">Meiothermus hypogaeus NBRC 106114</name>
    <dbReference type="NCBI Taxonomy" id="1227553"/>
    <lineage>
        <taxon>Bacteria</taxon>
        <taxon>Thermotogati</taxon>
        <taxon>Deinococcota</taxon>
        <taxon>Deinococci</taxon>
        <taxon>Thermales</taxon>
        <taxon>Thermaceae</taxon>
        <taxon>Meiothermus</taxon>
    </lineage>
</organism>